<evidence type="ECO:0000313" key="2">
    <source>
        <dbReference type="EMBL" id="PVD35717.1"/>
    </source>
</evidence>
<evidence type="ECO:0000313" key="3">
    <source>
        <dbReference type="Proteomes" id="UP000245119"/>
    </source>
</evidence>
<feature type="region of interest" description="Disordered" evidence="1">
    <location>
        <begin position="554"/>
        <end position="653"/>
    </location>
</feature>
<feature type="region of interest" description="Disordered" evidence="1">
    <location>
        <begin position="1637"/>
        <end position="1660"/>
    </location>
</feature>
<accession>A0A2T7PQS4</accession>
<feature type="compositionally biased region" description="Basic and acidic residues" evidence="1">
    <location>
        <begin position="1165"/>
        <end position="1181"/>
    </location>
</feature>
<dbReference type="EMBL" id="PZQS01000002">
    <property type="protein sequence ID" value="PVD35717.1"/>
    <property type="molecule type" value="Genomic_DNA"/>
</dbReference>
<protein>
    <submittedName>
        <fullName evidence="2">Uncharacterized protein</fullName>
    </submittedName>
</protein>
<feature type="region of interest" description="Disordered" evidence="1">
    <location>
        <begin position="1281"/>
        <end position="1327"/>
    </location>
</feature>
<organism evidence="2 3">
    <name type="scientific">Pomacea canaliculata</name>
    <name type="common">Golden apple snail</name>
    <dbReference type="NCBI Taxonomy" id="400727"/>
    <lineage>
        <taxon>Eukaryota</taxon>
        <taxon>Metazoa</taxon>
        <taxon>Spiralia</taxon>
        <taxon>Lophotrochozoa</taxon>
        <taxon>Mollusca</taxon>
        <taxon>Gastropoda</taxon>
        <taxon>Caenogastropoda</taxon>
        <taxon>Architaenioglossa</taxon>
        <taxon>Ampullarioidea</taxon>
        <taxon>Ampullariidae</taxon>
        <taxon>Pomacea</taxon>
    </lineage>
</organism>
<feature type="compositionally biased region" description="Low complexity" evidence="1">
    <location>
        <begin position="1584"/>
        <end position="1601"/>
    </location>
</feature>
<feature type="region of interest" description="Disordered" evidence="1">
    <location>
        <begin position="32"/>
        <end position="61"/>
    </location>
</feature>
<feature type="region of interest" description="Disordered" evidence="1">
    <location>
        <begin position="116"/>
        <end position="173"/>
    </location>
</feature>
<feature type="compositionally biased region" description="Low complexity" evidence="1">
    <location>
        <begin position="121"/>
        <end position="136"/>
    </location>
</feature>
<name>A0A2T7PQS4_POMCA</name>
<feature type="region of interest" description="Disordered" evidence="1">
    <location>
        <begin position="267"/>
        <end position="389"/>
    </location>
</feature>
<feature type="compositionally biased region" description="Polar residues" evidence="1">
    <location>
        <begin position="1212"/>
        <end position="1249"/>
    </location>
</feature>
<evidence type="ECO:0000256" key="1">
    <source>
        <dbReference type="SAM" id="MobiDB-lite"/>
    </source>
</evidence>
<gene>
    <name evidence="2" type="ORF">C0Q70_02680</name>
</gene>
<comment type="caution">
    <text evidence="2">The sequence shown here is derived from an EMBL/GenBank/DDBJ whole genome shotgun (WGS) entry which is preliminary data.</text>
</comment>
<feature type="compositionally biased region" description="Low complexity" evidence="1">
    <location>
        <begin position="905"/>
        <end position="922"/>
    </location>
</feature>
<feature type="compositionally biased region" description="Low complexity" evidence="1">
    <location>
        <begin position="844"/>
        <end position="860"/>
    </location>
</feature>
<feature type="region of interest" description="Disordered" evidence="1">
    <location>
        <begin position="1348"/>
        <end position="1392"/>
    </location>
</feature>
<dbReference type="STRING" id="400727.A0A2T7PQS4"/>
<feature type="compositionally biased region" description="Polar residues" evidence="1">
    <location>
        <begin position="861"/>
        <end position="894"/>
    </location>
</feature>
<dbReference type="Proteomes" id="UP000245119">
    <property type="component" value="Linkage Group LG2"/>
</dbReference>
<keyword evidence="3" id="KW-1185">Reference proteome</keyword>
<feature type="compositionally biased region" description="Polar residues" evidence="1">
    <location>
        <begin position="153"/>
        <end position="169"/>
    </location>
</feature>
<feature type="region of interest" description="Disordered" evidence="1">
    <location>
        <begin position="1152"/>
        <end position="1249"/>
    </location>
</feature>
<reference evidence="2 3" key="1">
    <citation type="submission" date="2018-04" db="EMBL/GenBank/DDBJ databases">
        <title>The genome of golden apple snail Pomacea canaliculata provides insight into stress tolerance and invasive adaptation.</title>
        <authorList>
            <person name="Liu C."/>
            <person name="Liu B."/>
            <person name="Ren Y."/>
            <person name="Zhang Y."/>
            <person name="Wang H."/>
            <person name="Li S."/>
            <person name="Jiang F."/>
            <person name="Yin L."/>
            <person name="Zhang G."/>
            <person name="Qian W."/>
            <person name="Fan W."/>
        </authorList>
    </citation>
    <scope>NUCLEOTIDE SEQUENCE [LARGE SCALE GENOMIC DNA]</scope>
    <source>
        <strain evidence="2">SZHN2017</strain>
        <tissue evidence="2">Muscle</tissue>
    </source>
</reference>
<feature type="region of interest" description="Disordered" evidence="1">
    <location>
        <begin position="831"/>
        <end position="924"/>
    </location>
</feature>
<feature type="region of interest" description="Disordered" evidence="1">
    <location>
        <begin position="1569"/>
        <end position="1617"/>
    </location>
</feature>
<dbReference type="OrthoDB" id="308383at2759"/>
<feature type="compositionally biased region" description="Polar residues" evidence="1">
    <location>
        <begin position="1152"/>
        <end position="1164"/>
    </location>
</feature>
<feature type="compositionally biased region" description="Low complexity" evidence="1">
    <location>
        <begin position="1294"/>
        <end position="1311"/>
    </location>
</feature>
<sequence length="1660" mass="175446">MPPRGPSYRLQIPMGHPHLDLTRIPQQMIHIPTSPATGMPPQLNPFRPSHPDTLTPAPVPSETLTQTSVEAAAPESIAKPSEAASTQTVFLSTPCDTASVSPVPAQLQGELSNAEGSSPLVQVSASSTTSQSQNQQPQLMELASCGDAGVSKTPDNSVQTDTSESNMQKKQCDDGIHCGTDDEQERLSTGRKVCDDGIHCGTDDEEKSATGQKICSDGIHCGTDDEEEKSNAERKVCDDGIHCGTDDEEEKPASRKMLCSDGIHCGTDDEEEKPAAEQKTCSDGIHCGTDNEEEETAPRKKLCSDGIHCSTDDEEEKPAKGQKTCSDGIHCGTDDEEEEPAPRKKLCSDGIHCGTDDEEEKSAKGSKTCSDGIHCGTDNEEEETAPRKKLCSDGIHCSTDDEEEKPAKGQKTCSDGIHCGTDDEEEKSAKGSKTCSDGIHCGTDNEEEETAPRKKLCSDGIHCSTDDEEEKPATGQKTCSDGIHCGTDDEEEEPAPRKKLCSDGIHCGTDDEEEKSIAERKVCDDGIHCGTDEEEEKPASRKQFCNDGIHCSTDNEEKPAAEQKTCSDGIHCGTDDEEEKPATGQKTCNDGIHCGTDDEEEKPAAKKKPCSDGIHCGTDDEEGSFTMSRTKDGRVKYSINNDKDDEEDKPSVSRKVCDDGIHCGTDDETDKPIAKGKVCDDGIHCGTDDEENKPSGSKKVCDDGIRCGTDNETDNPIAKRTVCDDDIHFGIDDKGDKPPTRKMCDDGIHCGTDDETDIPMKDKCVTGTNPQTVVTGKVCHDGLHCGTDDEADGQIPAESYSSAASGAALPVPDISVSHSSNAITLSILPPTNIPEVSHSETTVHSDSTSSSGFVSSTDPTPSSQGINNTPGSQTPETSTDQAPVQKSPDKQPSSVEGADPSGSASEPLSSQTQPLQPALQPQDTVPHEISKVISSSVPGLGNMASVSTGSVTQLGTASMHTQASTETKQVVDQTSGAGYDMQPSFSVQEQEAGQVIRSSALVQTPTDASLSPADVSFSCAVNNSVMSASHHPFVHPQQTESSSRLVDSTLSELPGAMECEDNQQEALTSHGDVCAEPPLSPFSRAEPDAKNMQNESEASSIGTAVLSLASSSGSDNVVPMQEAAFTSTPQTAVISGSQELFQSTSINTAASTLSSQTPVSAHSDQTVHRDTTAESDIKMKESTCVPSLPNASTTALGQLPFPRDTVPLTHLPQATASSKSVMETSPQHLTEGSATESAQSAPGRSPFSEQGQIGIESALSASPTGSSQPARIDTLNMSKEGKPTVQLSAPPAVSTESTLLASSGTGSSLAAHVRHPQPLPVSSPMHYPAGHPLAGQPRPPLDMLARVSQSALSSAGTALPTSQASPPSAGTQPNHEMIRSNFPRHPPPQLSPHLVMGQTHVIPATTSQAAQHSPTLPFPGDVYSPRHPLFVGQNMPPRFRGMAPADYAQSGMMSPPAMSPTSPSQRGQRPQFQNAFHGAEMMHNSMPPRPMGPHGPRPIHSPDMMGGTSPTADSHLSMVGPHMQGMSGYRHPPPHGQHQAIMSRPPFSMHPPHSTAPMDFPPRPHLPAISIAGPGMGSFHGHHPSASSHQSAPQSPSSTTSLRLPAAGPNFPQDSRMMSPAEVDLLRQADPRLRMLAEQKRMGMMPPRPFPSLHDAGASR</sequence>
<proteinExistence type="predicted"/>
<feature type="compositionally biased region" description="Polar residues" evidence="1">
    <location>
        <begin position="1348"/>
        <end position="1374"/>
    </location>
</feature>